<gene>
    <name evidence="1" type="ORF">PQR66_18310</name>
</gene>
<dbReference type="Proteomes" id="UP001629249">
    <property type="component" value="Unassembled WGS sequence"/>
</dbReference>
<evidence type="ECO:0000313" key="1">
    <source>
        <dbReference type="EMBL" id="MFL9885002.1"/>
    </source>
</evidence>
<sequence length="90" mass="9811">MSEETNCTGMARFARNISGHIMLRNELNEELANQITCFRTGLTLAKVKAGYEFYVAMCNPSVDLKAVAAKIVATGTGVEDKDDDQHDKAA</sequence>
<name>A0ABW8ZPZ6_9BURK</name>
<protein>
    <submittedName>
        <fullName evidence="1">Uncharacterized protein</fullName>
    </submittedName>
</protein>
<reference evidence="1 2" key="1">
    <citation type="journal article" date="2024" name="Chem. Sci.">
        <title>Discovery of megapolipeptins by genome mining of a Burkholderiales bacteria collection.</title>
        <authorList>
            <person name="Paulo B.S."/>
            <person name="Recchia M.J.J."/>
            <person name="Lee S."/>
            <person name="Fergusson C.H."/>
            <person name="Romanowski S.B."/>
            <person name="Hernandez A."/>
            <person name="Krull N."/>
            <person name="Liu D.Y."/>
            <person name="Cavanagh H."/>
            <person name="Bos A."/>
            <person name="Gray C.A."/>
            <person name="Murphy B.T."/>
            <person name="Linington R.G."/>
            <person name="Eustaquio A.S."/>
        </authorList>
    </citation>
    <scope>NUCLEOTIDE SEQUENCE [LARGE SCALE GENOMIC DNA]</scope>
    <source>
        <strain evidence="1 2">RL16-012-BIC-B</strain>
    </source>
</reference>
<proteinExistence type="predicted"/>
<dbReference type="RefSeq" id="WP_408330722.1">
    <property type="nucleotide sequence ID" value="NZ_JAQQFH010000016.1"/>
</dbReference>
<comment type="caution">
    <text evidence="1">The sequence shown here is derived from an EMBL/GenBank/DDBJ whole genome shotgun (WGS) entry which is preliminary data.</text>
</comment>
<evidence type="ECO:0000313" key="2">
    <source>
        <dbReference type="Proteomes" id="UP001629249"/>
    </source>
</evidence>
<accession>A0ABW8ZPZ6</accession>
<organism evidence="1 2">
    <name type="scientific">Paraburkholderia agricolaris</name>
    <dbReference type="NCBI Taxonomy" id="2152888"/>
    <lineage>
        <taxon>Bacteria</taxon>
        <taxon>Pseudomonadati</taxon>
        <taxon>Pseudomonadota</taxon>
        <taxon>Betaproteobacteria</taxon>
        <taxon>Burkholderiales</taxon>
        <taxon>Burkholderiaceae</taxon>
        <taxon>Paraburkholderia</taxon>
    </lineage>
</organism>
<keyword evidence="2" id="KW-1185">Reference proteome</keyword>
<dbReference type="EMBL" id="JAQQFN010000013">
    <property type="protein sequence ID" value="MFL9885002.1"/>
    <property type="molecule type" value="Genomic_DNA"/>
</dbReference>